<dbReference type="Proteomes" id="UP000054217">
    <property type="component" value="Unassembled WGS sequence"/>
</dbReference>
<sequence length="200" mass="22057">MQTKSGVSRETERWAGGYRETKRDIPAGKPTALAERQRVRRCRLATNENSSRGKLTSSNVSSLRRLLAVGLAQCFFDSLRSFVLTIRQHIMKTYHQSSIEGADSTPHGNLGSSCIYAHHRCNLVPKLESILGEYICAAQFLSCFAFIASTWVIYLPKAMVAMLVKPPSNRDPTCSGTPTIGSNVVLLSPTRAPRKNRGVC</sequence>
<evidence type="ECO:0000256" key="2">
    <source>
        <dbReference type="SAM" id="Phobius"/>
    </source>
</evidence>
<reference evidence="4" key="2">
    <citation type="submission" date="2015-01" db="EMBL/GenBank/DDBJ databases">
        <title>Evolutionary Origins and Diversification of the Mycorrhizal Mutualists.</title>
        <authorList>
            <consortium name="DOE Joint Genome Institute"/>
            <consortium name="Mycorrhizal Genomics Consortium"/>
            <person name="Kohler A."/>
            <person name="Kuo A."/>
            <person name="Nagy L.G."/>
            <person name="Floudas D."/>
            <person name="Copeland A."/>
            <person name="Barry K.W."/>
            <person name="Cichocki N."/>
            <person name="Veneault-Fourrey C."/>
            <person name="LaButti K."/>
            <person name="Lindquist E.A."/>
            <person name="Lipzen A."/>
            <person name="Lundell T."/>
            <person name="Morin E."/>
            <person name="Murat C."/>
            <person name="Riley R."/>
            <person name="Ohm R."/>
            <person name="Sun H."/>
            <person name="Tunlid A."/>
            <person name="Henrissat B."/>
            <person name="Grigoriev I.V."/>
            <person name="Hibbett D.S."/>
            <person name="Martin F."/>
        </authorList>
    </citation>
    <scope>NUCLEOTIDE SEQUENCE [LARGE SCALE GENOMIC DNA]</scope>
    <source>
        <strain evidence="4">Marx 270</strain>
    </source>
</reference>
<keyword evidence="2" id="KW-0812">Transmembrane</keyword>
<keyword evidence="2" id="KW-1133">Transmembrane helix</keyword>
<protein>
    <submittedName>
        <fullName evidence="3">Uncharacterized protein</fullName>
    </submittedName>
</protein>
<dbReference type="EMBL" id="KN831945">
    <property type="protein sequence ID" value="KIO14223.1"/>
    <property type="molecule type" value="Genomic_DNA"/>
</dbReference>
<gene>
    <name evidence="3" type="ORF">M404DRAFT_469562</name>
</gene>
<name>A0A0C3JYK4_PISTI</name>
<evidence type="ECO:0000313" key="3">
    <source>
        <dbReference type="EMBL" id="KIO14223.1"/>
    </source>
</evidence>
<evidence type="ECO:0000313" key="4">
    <source>
        <dbReference type="Proteomes" id="UP000054217"/>
    </source>
</evidence>
<keyword evidence="4" id="KW-1185">Reference proteome</keyword>
<dbReference type="AlphaFoldDB" id="A0A0C3JYK4"/>
<feature type="region of interest" description="Disordered" evidence="1">
    <location>
        <begin position="1"/>
        <end position="32"/>
    </location>
</feature>
<proteinExistence type="predicted"/>
<organism evidence="3 4">
    <name type="scientific">Pisolithus tinctorius Marx 270</name>
    <dbReference type="NCBI Taxonomy" id="870435"/>
    <lineage>
        <taxon>Eukaryota</taxon>
        <taxon>Fungi</taxon>
        <taxon>Dikarya</taxon>
        <taxon>Basidiomycota</taxon>
        <taxon>Agaricomycotina</taxon>
        <taxon>Agaricomycetes</taxon>
        <taxon>Agaricomycetidae</taxon>
        <taxon>Boletales</taxon>
        <taxon>Sclerodermatineae</taxon>
        <taxon>Pisolithaceae</taxon>
        <taxon>Pisolithus</taxon>
    </lineage>
</organism>
<dbReference type="InParanoid" id="A0A0C3JYK4"/>
<feature type="transmembrane region" description="Helical" evidence="2">
    <location>
        <begin position="131"/>
        <end position="155"/>
    </location>
</feature>
<evidence type="ECO:0000256" key="1">
    <source>
        <dbReference type="SAM" id="MobiDB-lite"/>
    </source>
</evidence>
<dbReference type="HOGENOM" id="CLU_1366741_0_0_1"/>
<keyword evidence="2" id="KW-0472">Membrane</keyword>
<feature type="compositionally biased region" description="Basic and acidic residues" evidence="1">
    <location>
        <begin position="7"/>
        <end position="26"/>
    </location>
</feature>
<reference evidence="3 4" key="1">
    <citation type="submission" date="2014-04" db="EMBL/GenBank/DDBJ databases">
        <authorList>
            <consortium name="DOE Joint Genome Institute"/>
            <person name="Kuo A."/>
            <person name="Kohler A."/>
            <person name="Costa M.D."/>
            <person name="Nagy L.G."/>
            <person name="Floudas D."/>
            <person name="Copeland A."/>
            <person name="Barry K.W."/>
            <person name="Cichocki N."/>
            <person name="Veneault-Fourrey C."/>
            <person name="LaButti K."/>
            <person name="Lindquist E.A."/>
            <person name="Lipzen A."/>
            <person name="Lundell T."/>
            <person name="Morin E."/>
            <person name="Murat C."/>
            <person name="Sun H."/>
            <person name="Tunlid A."/>
            <person name="Henrissat B."/>
            <person name="Grigoriev I.V."/>
            <person name="Hibbett D.S."/>
            <person name="Martin F."/>
            <person name="Nordberg H.P."/>
            <person name="Cantor M.N."/>
            <person name="Hua S.X."/>
        </authorList>
    </citation>
    <scope>NUCLEOTIDE SEQUENCE [LARGE SCALE GENOMIC DNA]</scope>
    <source>
        <strain evidence="3 4">Marx 270</strain>
    </source>
</reference>
<accession>A0A0C3JYK4</accession>